<sequence>MNGVEPLDSRVSNTNASTDSTTKQKKESKMSLRKNRERRRASKEASTSPTSSSAAQKSDTAHNATFHDSKKASTSSTSSAVAPKSDIMHSLYHSSKPKIELTTEIVTIDDSKNTKVKKQSILSSSKTKGMMESSEDSTSSSSKFKSANHNSSSEQIPCDSANVTNVQITSIDEVIDQMKTIVNSNNTITERMVPTHVLLGWISTLQQHNDSPGTKLTIQKKPLNDISNTCTDELSQEQLKEIYQETDEEIPQLIVRDEDEDPDPVYVPRVWTKPFDVEMVPDAQFPGKPVVDYHGSDEESKTLLINNFGLYYGVLQKTDLNRHTSMSYQERKDLPQKEIEFANGDVIDLPLPLIESLFDADGKPKWSSELYLLTKEDAYFLKILFLITGWVVPPLCGDLGAGLATLRLLIVEIGTFQCPEDTTTRLTQVEVIKHICRIVEGAFGKVGFCNVESFLPMVHSKFLTYYKKDKELAETKFKDDKDVQRALQIVKDGLDMQRTATKFIMEHIQQPAFLKAKEMYHNPNLMPGSDFSSEDTEDIGIETQFIFDCMEGKLDVTEAETQFILDCMQRKIKDEKPTQEDEQEAKELTKLQKEFLNQCKYPKKSCLDGSCDFVKTSHFCANLLASGAVKDVTKEEYKKDISKKAHNIGKVIDVNYSHHQMELQLNKRDKKQSMSNITQFLLLSGIATKRYEQVRAIMDKRRLESIRNNALERGEDVQDGKFFSDQSTGRRLQSTRNNALERGDDVQDGKFYSEETTEKRLQSTRNNAEARGETILDGKFYSEESTEKRLQNVLTNAEARGETILDGKFYSEETTEKRLQSTRTNAEAKGEMILDGKFYSKETTEKRLQSTRTNAEARGETILDGKFYSEESTEKRLQNARNHAEARGETILDGKFYSEESTEKRLQNARNHAEARGETILDGKFYSEETTEKRLQSTRTNAEARGETILDGKFYSEETLGKKRRAVWTDEMIDRKNNNSTANAAARGETVLSGQIYSLETKMKQSKSHSTTLLQASKVKKDGSFEVVGHYDGPMDLCHSTFAKENLTKNFLCSKDDEWGVQQIVLDNNTIEPDKFVRNRFRGNTRKGEDGQEFVFFYCIKSEKIFCLERFQKTEIDDADWSNCAEKNLLYGKGTKPNIQNMKAIPTKTKLPRTKKPQSKKPTTTQSKSVQATQSKSSRKRKSPDGNNNSKSKKNKQSKQGNLKDDTKY</sequence>
<dbReference type="EMBL" id="BLLK01000047">
    <property type="protein sequence ID" value="GFH53960.1"/>
    <property type="molecule type" value="Genomic_DNA"/>
</dbReference>
<dbReference type="PANTHER" id="PTHR11818">
    <property type="entry name" value="BETA/GAMMA CRYSTALLIN"/>
    <property type="match status" value="1"/>
</dbReference>
<feature type="compositionally biased region" description="Basic residues" evidence="1">
    <location>
        <begin position="31"/>
        <end position="41"/>
    </location>
</feature>
<feature type="region of interest" description="Disordered" evidence="1">
    <location>
        <begin position="112"/>
        <end position="157"/>
    </location>
</feature>
<name>A0AAD3H860_9STRA</name>
<keyword evidence="3" id="KW-1185">Reference proteome</keyword>
<dbReference type="Proteomes" id="UP001054902">
    <property type="component" value="Unassembled WGS sequence"/>
</dbReference>
<dbReference type="AlphaFoldDB" id="A0AAD3H860"/>
<dbReference type="InterPro" id="IPR050252">
    <property type="entry name" value="Beta/Gamma-Crystallin"/>
</dbReference>
<dbReference type="PANTHER" id="PTHR11818:SF11">
    <property type="entry name" value="BETA-CRYSTALLIN B2"/>
    <property type="match status" value="1"/>
</dbReference>
<feature type="compositionally biased region" description="Low complexity" evidence="1">
    <location>
        <begin position="1160"/>
        <end position="1169"/>
    </location>
</feature>
<feature type="region of interest" description="Disordered" evidence="1">
    <location>
        <begin position="1132"/>
        <end position="1209"/>
    </location>
</feature>
<organism evidence="2 3">
    <name type="scientific">Chaetoceros tenuissimus</name>
    <dbReference type="NCBI Taxonomy" id="426638"/>
    <lineage>
        <taxon>Eukaryota</taxon>
        <taxon>Sar</taxon>
        <taxon>Stramenopiles</taxon>
        <taxon>Ochrophyta</taxon>
        <taxon>Bacillariophyta</taxon>
        <taxon>Coscinodiscophyceae</taxon>
        <taxon>Chaetocerotophycidae</taxon>
        <taxon>Chaetocerotales</taxon>
        <taxon>Chaetocerotaceae</taxon>
        <taxon>Chaetoceros</taxon>
    </lineage>
</organism>
<accession>A0AAD3H860</accession>
<feature type="compositionally biased region" description="Basic residues" evidence="1">
    <location>
        <begin position="1150"/>
        <end position="1159"/>
    </location>
</feature>
<feature type="region of interest" description="Disordered" evidence="1">
    <location>
        <begin position="1"/>
        <end position="83"/>
    </location>
</feature>
<feature type="compositionally biased region" description="Polar residues" evidence="1">
    <location>
        <begin position="10"/>
        <end position="21"/>
    </location>
</feature>
<protein>
    <submittedName>
        <fullName evidence="2">Uncharacterized protein</fullName>
    </submittedName>
</protein>
<proteinExistence type="predicted"/>
<feature type="compositionally biased region" description="Low complexity" evidence="1">
    <location>
        <begin position="44"/>
        <end position="58"/>
    </location>
</feature>
<feature type="compositionally biased region" description="Low complexity" evidence="1">
    <location>
        <begin position="136"/>
        <end position="153"/>
    </location>
</feature>
<comment type="caution">
    <text evidence="2">The sequence shown here is derived from an EMBL/GenBank/DDBJ whole genome shotgun (WGS) entry which is preliminary data.</text>
</comment>
<evidence type="ECO:0000313" key="2">
    <source>
        <dbReference type="EMBL" id="GFH53960.1"/>
    </source>
</evidence>
<evidence type="ECO:0000313" key="3">
    <source>
        <dbReference type="Proteomes" id="UP001054902"/>
    </source>
</evidence>
<reference evidence="2 3" key="1">
    <citation type="journal article" date="2021" name="Sci. Rep.">
        <title>The genome of the diatom Chaetoceros tenuissimus carries an ancient integrated fragment of an extant virus.</title>
        <authorList>
            <person name="Hongo Y."/>
            <person name="Kimura K."/>
            <person name="Takaki Y."/>
            <person name="Yoshida Y."/>
            <person name="Baba S."/>
            <person name="Kobayashi G."/>
            <person name="Nagasaki K."/>
            <person name="Hano T."/>
            <person name="Tomaru Y."/>
        </authorList>
    </citation>
    <scope>NUCLEOTIDE SEQUENCE [LARGE SCALE GENOMIC DNA]</scope>
    <source>
        <strain evidence="2 3">NIES-3715</strain>
    </source>
</reference>
<evidence type="ECO:0000256" key="1">
    <source>
        <dbReference type="SAM" id="MobiDB-lite"/>
    </source>
</evidence>
<gene>
    <name evidence="2" type="ORF">CTEN210_10436</name>
</gene>